<dbReference type="InterPro" id="IPR014710">
    <property type="entry name" value="RmlC-like_jellyroll"/>
</dbReference>
<name>A0ABQ2GLG6_9DEIO</name>
<evidence type="ECO:0000313" key="4">
    <source>
        <dbReference type="EMBL" id="GGM01196.1"/>
    </source>
</evidence>
<reference evidence="5" key="1">
    <citation type="journal article" date="2019" name="Int. J. Syst. Evol. Microbiol.">
        <title>The Global Catalogue of Microorganisms (GCM) 10K type strain sequencing project: providing services to taxonomists for standard genome sequencing and annotation.</title>
        <authorList>
            <consortium name="The Broad Institute Genomics Platform"/>
            <consortium name="The Broad Institute Genome Sequencing Center for Infectious Disease"/>
            <person name="Wu L."/>
            <person name="Ma J."/>
        </authorList>
    </citation>
    <scope>NUCLEOTIDE SEQUENCE [LARGE SCALE GENOMIC DNA]</scope>
    <source>
        <strain evidence="5">JCM 15443</strain>
    </source>
</reference>
<dbReference type="InterPro" id="IPR051804">
    <property type="entry name" value="Carb_Metab_Reg_Kinase/Isom"/>
</dbReference>
<dbReference type="InterPro" id="IPR014628">
    <property type="entry name" value="Man6P_isomerase_Firm_short"/>
</dbReference>
<keyword evidence="2" id="KW-0862">Zinc</keyword>
<evidence type="ECO:0000313" key="5">
    <source>
        <dbReference type="Proteomes" id="UP000661918"/>
    </source>
</evidence>
<dbReference type="InterPro" id="IPR011051">
    <property type="entry name" value="RmlC_Cupin_sf"/>
</dbReference>
<dbReference type="PANTHER" id="PTHR42742">
    <property type="entry name" value="TRANSCRIPTIONAL REPRESSOR MPRA"/>
    <property type="match status" value="1"/>
</dbReference>
<protein>
    <submittedName>
        <fullName evidence="4">Mannose-6-phosphate isomerase</fullName>
    </submittedName>
</protein>
<organism evidence="4 5">
    <name type="scientific">Deinococcus aerophilus</name>
    <dbReference type="NCBI Taxonomy" id="522488"/>
    <lineage>
        <taxon>Bacteria</taxon>
        <taxon>Thermotogati</taxon>
        <taxon>Deinococcota</taxon>
        <taxon>Deinococci</taxon>
        <taxon>Deinococcales</taxon>
        <taxon>Deinococcaceae</taxon>
        <taxon>Deinococcus</taxon>
    </lineage>
</organism>
<accession>A0ABQ2GLG6</accession>
<evidence type="ECO:0000259" key="3">
    <source>
        <dbReference type="Pfam" id="PF20511"/>
    </source>
</evidence>
<proteinExistence type="predicted"/>
<comment type="caution">
    <text evidence="4">The sequence shown here is derived from an EMBL/GenBank/DDBJ whole genome shotgun (WGS) entry which is preliminary data.</text>
</comment>
<evidence type="ECO:0000256" key="2">
    <source>
        <dbReference type="ARBA" id="ARBA00022833"/>
    </source>
</evidence>
<keyword evidence="5" id="KW-1185">Reference proteome</keyword>
<dbReference type="EMBL" id="BMOM01000004">
    <property type="protein sequence ID" value="GGM01196.1"/>
    <property type="molecule type" value="Genomic_DNA"/>
</dbReference>
<dbReference type="PIRSF" id="PIRSF036894">
    <property type="entry name" value="PMI_Firm_short"/>
    <property type="match status" value="1"/>
</dbReference>
<sequence length="313" mass="33491">MNALTHPLRLSVSTAARVWGGTRLGRAQDGSPLGEAWMVHEDSRVQGGPLDGQRLGDLAREHGGDLLGRRAHGIRFPLLIKLLDCAEWLSVQVHPDDAQAAQLVGPGELGKTEAWYILDAAPQARVIAGVREGTQALALRNAILSGQVMDHAAYHGVQSGDALLVPAGTLHALGPGLFLYEVQQTSDTTYRVYDWDRPASAGRALHLTQSAAVTAPRTARVQAGAPLSPGERRERVRSGYFVLEDLRSGPEGMDLDTRGESFHVLTVIHGEGRVIAGGETWSLGPLDTLLLPARLGAYRLEGDSLSALLARLP</sequence>
<keyword evidence="1" id="KW-0479">Metal-binding</keyword>
<dbReference type="Proteomes" id="UP000661918">
    <property type="component" value="Unassembled WGS sequence"/>
</dbReference>
<dbReference type="RefSeq" id="WP_188901476.1">
    <property type="nucleotide sequence ID" value="NZ_BMOM01000004.1"/>
</dbReference>
<dbReference type="CDD" id="cd07010">
    <property type="entry name" value="cupin_PMI_type_I_N_bac"/>
    <property type="match status" value="1"/>
</dbReference>
<keyword evidence="4" id="KW-0413">Isomerase</keyword>
<dbReference type="SUPFAM" id="SSF51182">
    <property type="entry name" value="RmlC-like cupins"/>
    <property type="match status" value="1"/>
</dbReference>
<evidence type="ECO:0000256" key="1">
    <source>
        <dbReference type="ARBA" id="ARBA00022723"/>
    </source>
</evidence>
<dbReference type="Gene3D" id="2.60.120.10">
    <property type="entry name" value="Jelly Rolls"/>
    <property type="match status" value="2"/>
</dbReference>
<feature type="domain" description="Phosphomannose isomerase type I catalytic" evidence="3">
    <location>
        <begin position="29"/>
        <end position="103"/>
    </location>
</feature>
<dbReference type="Pfam" id="PF20511">
    <property type="entry name" value="PMI_typeI_cat"/>
    <property type="match status" value="1"/>
</dbReference>
<dbReference type="GO" id="GO:0016853">
    <property type="term" value="F:isomerase activity"/>
    <property type="evidence" value="ECO:0007669"/>
    <property type="project" value="UniProtKB-KW"/>
</dbReference>
<gene>
    <name evidence="4" type="ORF">GCM10010841_07230</name>
</gene>
<dbReference type="PANTHER" id="PTHR42742:SF3">
    <property type="entry name" value="FRUCTOKINASE"/>
    <property type="match status" value="1"/>
</dbReference>
<dbReference type="InterPro" id="IPR046457">
    <property type="entry name" value="PMI_typeI_cat"/>
</dbReference>